<feature type="transmembrane region" description="Helical" evidence="1">
    <location>
        <begin position="194"/>
        <end position="213"/>
    </location>
</feature>
<feature type="transmembrane region" description="Helical" evidence="1">
    <location>
        <begin position="225"/>
        <end position="246"/>
    </location>
</feature>
<evidence type="ECO:0008006" key="4">
    <source>
        <dbReference type="Google" id="ProtNLM"/>
    </source>
</evidence>
<dbReference type="Proteomes" id="UP000550729">
    <property type="component" value="Unassembled WGS sequence"/>
</dbReference>
<keyword evidence="3" id="KW-1185">Reference proteome</keyword>
<sequence length="281" mass="27800">MIVGVLFAVLAALAYGTASVLQARGAQQVSDDSSSAPTLRSTLAAVLTVSYLSGMALDGLGFVGTLVSARLIPLFLSQTIMSANLIVTALLGIVVLGTRLRPRDWTAIAVVVAALVLLGLAAGGEGHKAVGTHTHWGVLIIGIVVLGAGLGVVLWLGARVAVLAGLGAGALFGLMAIAVRILDGVDPFDAGHLLSDPAAYALLIGGIGGFYLFTVALQTGSVNGAAAALVVGETVIPGIVGIALLGDTVRTGWGWVAAIAFVAAVAGAVAVAVSGAVEHTG</sequence>
<dbReference type="EMBL" id="JABBNB010000034">
    <property type="protein sequence ID" value="NMO04357.1"/>
    <property type="molecule type" value="Genomic_DNA"/>
</dbReference>
<keyword evidence="1" id="KW-0472">Membrane</keyword>
<feature type="transmembrane region" description="Helical" evidence="1">
    <location>
        <begin position="162"/>
        <end position="182"/>
    </location>
</feature>
<evidence type="ECO:0000256" key="1">
    <source>
        <dbReference type="SAM" id="Phobius"/>
    </source>
</evidence>
<evidence type="ECO:0000313" key="3">
    <source>
        <dbReference type="Proteomes" id="UP000550729"/>
    </source>
</evidence>
<feature type="transmembrane region" description="Helical" evidence="1">
    <location>
        <begin position="253"/>
        <end position="277"/>
    </location>
</feature>
<organism evidence="2 3">
    <name type="scientific">Gordonia asplenii</name>
    <dbReference type="NCBI Taxonomy" id="2725283"/>
    <lineage>
        <taxon>Bacteria</taxon>
        <taxon>Bacillati</taxon>
        <taxon>Actinomycetota</taxon>
        <taxon>Actinomycetes</taxon>
        <taxon>Mycobacteriales</taxon>
        <taxon>Gordoniaceae</taxon>
        <taxon>Gordonia</taxon>
    </lineage>
</organism>
<dbReference type="PANTHER" id="PTHR40761">
    <property type="entry name" value="CONSERVED INTEGRAL MEMBRANE ALANINE VALINE AND LEUCINE RICH PROTEIN-RELATED"/>
    <property type="match status" value="1"/>
</dbReference>
<keyword evidence="1" id="KW-1133">Transmembrane helix</keyword>
<accession>A0A848L1M3</accession>
<feature type="transmembrane region" description="Helical" evidence="1">
    <location>
        <begin position="42"/>
        <end position="67"/>
    </location>
</feature>
<gene>
    <name evidence="2" type="ORF">HH308_24360</name>
</gene>
<evidence type="ECO:0000313" key="2">
    <source>
        <dbReference type="EMBL" id="NMO04357.1"/>
    </source>
</evidence>
<dbReference type="RefSeq" id="WP_170196858.1">
    <property type="nucleotide sequence ID" value="NZ_JABBNB010000034.1"/>
</dbReference>
<feature type="transmembrane region" description="Helical" evidence="1">
    <location>
        <begin position="79"/>
        <end position="99"/>
    </location>
</feature>
<dbReference type="AlphaFoldDB" id="A0A848L1M3"/>
<reference evidence="2 3" key="1">
    <citation type="submission" date="2020-04" db="EMBL/GenBank/DDBJ databases">
        <title>Gordonia sp. nov. TBRC 11910.</title>
        <authorList>
            <person name="Suriyachadkun C."/>
        </authorList>
    </citation>
    <scope>NUCLEOTIDE SEQUENCE [LARGE SCALE GENOMIC DNA]</scope>
    <source>
        <strain evidence="2 3">TBRC 11910</strain>
    </source>
</reference>
<dbReference type="PANTHER" id="PTHR40761:SF1">
    <property type="entry name" value="CONSERVED INTEGRAL MEMBRANE ALANINE VALINE AND LEUCINE RICH PROTEIN-RELATED"/>
    <property type="match status" value="1"/>
</dbReference>
<dbReference type="InterPro" id="IPR037185">
    <property type="entry name" value="EmrE-like"/>
</dbReference>
<feature type="transmembrane region" description="Helical" evidence="1">
    <location>
        <begin position="136"/>
        <end position="156"/>
    </location>
</feature>
<name>A0A848L1M3_9ACTN</name>
<keyword evidence="1" id="KW-0812">Transmembrane</keyword>
<feature type="transmembrane region" description="Helical" evidence="1">
    <location>
        <begin position="105"/>
        <end position="124"/>
    </location>
</feature>
<proteinExistence type="predicted"/>
<dbReference type="SUPFAM" id="SSF103481">
    <property type="entry name" value="Multidrug resistance efflux transporter EmrE"/>
    <property type="match status" value="1"/>
</dbReference>
<protein>
    <recommendedName>
        <fullName evidence="4">Integral membrane protein</fullName>
    </recommendedName>
</protein>
<comment type="caution">
    <text evidence="2">The sequence shown here is derived from an EMBL/GenBank/DDBJ whole genome shotgun (WGS) entry which is preliminary data.</text>
</comment>